<dbReference type="Proteomes" id="UP000594638">
    <property type="component" value="Unassembled WGS sequence"/>
</dbReference>
<accession>A0A8S0QLX5</accession>
<organism evidence="1 2">
    <name type="scientific">Olea europaea subsp. europaea</name>
    <dbReference type="NCBI Taxonomy" id="158383"/>
    <lineage>
        <taxon>Eukaryota</taxon>
        <taxon>Viridiplantae</taxon>
        <taxon>Streptophyta</taxon>
        <taxon>Embryophyta</taxon>
        <taxon>Tracheophyta</taxon>
        <taxon>Spermatophyta</taxon>
        <taxon>Magnoliopsida</taxon>
        <taxon>eudicotyledons</taxon>
        <taxon>Gunneridae</taxon>
        <taxon>Pentapetalae</taxon>
        <taxon>asterids</taxon>
        <taxon>lamiids</taxon>
        <taxon>Lamiales</taxon>
        <taxon>Oleaceae</taxon>
        <taxon>Oleeae</taxon>
        <taxon>Olea</taxon>
    </lineage>
</organism>
<reference evidence="1 2" key="1">
    <citation type="submission" date="2019-12" db="EMBL/GenBank/DDBJ databases">
        <authorList>
            <person name="Alioto T."/>
            <person name="Alioto T."/>
            <person name="Gomez Garrido J."/>
        </authorList>
    </citation>
    <scope>NUCLEOTIDE SEQUENCE [LARGE SCALE GENOMIC DNA]</scope>
</reference>
<name>A0A8S0QLX5_OLEEU</name>
<sequence length="82" mass="9682">MVYKYIDLVDMIVGELKLDKRFSGLRIEYIADVEMYPIRILNDSSLNFYLELKRRDHRITVYAYASYIRSKATKETINAPGN</sequence>
<keyword evidence="2" id="KW-1185">Reference proteome</keyword>
<dbReference type="Gramene" id="OE9A045299T1">
    <property type="protein sequence ID" value="OE9A045299C1"/>
    <property type="gene ID" value="OE9A045299"/>
</dbReference>
<dbReference type="OrthoDB" id="1211624at2759"/>
<gene>
    <name evidence="1" type="ORF">OLEA9_A045299</name>
</gene>
<evidence type="ECO:0000313" key="1">
    <source>
        <dbReference type="EMBL" id="CAA2966444.1"/>
    </source>
</evidence>
<dbReference type="AlphaFoldDB" id="A0A8S0QLX5"/>
<protein>
    <submittedName>
        <fullName evidence="1">Uncharacterized protein</fullName>
    </submittedName>
</protein>
<proteinExistence type="predicted"/>
<comment type="caution">
    <text evidence="1">The sequence shown here is derived from an EMBL/GenBank/DDBJ whole genome shotgun (WGS) entry which is preliminary data.</text>
</comment>
<evidence type="ECO:0000313" key="2">
    <source>
        <dbReference type="Proteomes" id="UP000594638"/>
    </source>
</evidence>
<dbReference type="EMBL" id="CACTIH010001861">
    <property type="protein sequence ID" value="CAA2966444.1"/>
    <property type="molecule type" value="Genomic_DNA"/>
</dbReference>